<dbReference type="GO" id="GO:0071268">
    <property type="term" value="P:homocysteine biosynthetic process"/>
    <property type="evidence" value="ECO:0007669"/>
    <property type="project" value="InterPro"/>
</dbReference>
<dbReference type="PIRSF" id="PIRSF001434">
    <property type="entry name" value="CGS"/>
    <property type="match status" value="1"/>
</dbReference>
<evidence type="ECO:0000256" key="4">
    <source>
        <dbReference type="PIRSR" id="PIRSR001434-2"/>
    </source>
</evidence>
<dbReference type="SUPFAM" id="SSF53383">
    <property type="entry name" value="PLP-dependent transferases"/>
    <property type="match status" value="1"/>
</dbReference>
<dbReference type="Proteomes" id="UP000238157">
    <property type="component" value="Unassembled WGS sequence"/>
</dbReference>
<dbReference type="Pfam" id="PF01053">
    <property type="entry name" value="Cys_Met_Meta_PP"/>
    <property type="match status" value="1"/>
</dbReference>
<proteinExistence type="inferred from homology"/>
<reference evidence="6 7" key="1">
    <citation type="submission" date="2018-03" db="EMBL/GenBank/DDBJ databases">
        <title>Genomic Encyclopedia of Archaeal and Bacterial Type Strains, Phase II (KMG-II): from individual species to whole genera.</title>
        <authorList>
            <person name="Goeker M."/>
        </authorList>
    </citation>
    <scope>NUCLEOTIDE SEQUENCE [LARGE SCALE GENOMIC DNA]</scope>
    <source>
        <strain evidence="6 7">DSM 27929</strain>
    </source>
</reference>
<keyword evidence="3" id="KW-0028">Amino-acid biosynthesis</keyword>
<dbReference type="UniPathway" id="UPA00051">
    <property type="reaction ID" value="UER00449"/>
</dbReference>
<comment type="pathway">
    <text evidence="3">Amino-acid biosynthesis; L-methionine biosynthesis via de novo pathway; L-homocysteine from O-succinyl-L-homoserine: step 1/1.</text>
</comment>
<dbReference type="PANTHER" id="PTHR11808:SF80">
    <property type="entry name" value="CYSTATHIONINE GAMMA-LYASE"/>
    <property type="match status" value="1"/>
</dbReference>
<dbReference type="Gene3D" id="3.90.1150.10">
    <property type="entry name" value="Aspartate Aminotransferase, domain 1"/>
    <property type="match status" value="1"/>
</dbReference>
<evidence type="ECO:0000256" key="5">
    <source>
        <dbReference type="RuleBase" id="RU362118"/>
    </source>
</evidence>
<dbReference type="EMBL" id="PVTR01000006">
    <property type="protein sequence ID" value="PRY87475.1"/>
    <property type="molecule type" value="Genomic_DNA"/>
</dbReference>
<dbReference type="PANTHER" id="PTHR11808">
    <property type="entry name" value="TRANS-SULFURATION ENZYME FAMILY MEMBER"/>
    <property type="match status" value="1"/>
</dbReference>
<dbReference type="FunFam" id="3.40.640.10:FF:000046">
    <property type="entry name" value="Cystathionine gamma-lyase"/>
    <property type="match status" value="1"/>
</dbReference>
<dbReference type="HAMAP" id="MF_02056">
    <property type="entry name" value="MetZ"/>
    <property type="match status" value="1"/>
</dbReference>
<gene>
    <name evidence="3" type="primary">metZ</name>
    <name evidence="6" type="ORF">CLW00_10695</name>
</gene>
<organism evidence="6 7">
    <name type="scientific">Mongoliibacter ruber</name>
    <dbReference type="NCBI Taxonomy" id="1750599"/>
    <lineage>
        <taxon>Bacteria</taxon>
        <taxon>Pseudomonadati</taxon>
        <taxon>Bacteroidota</taxon>
        <taxon>Cytophagia</taxon>
        <taxon>Cytophagales</taxon>
        <taxon>Cyclobacteriaceae</taxon>
        <taxon>Mongoliibacter</taxon>
    </lineage>
</organism>
<comment type="subunit">
    <text evidence="3">Homotetramer.</text>
</comment>
<dbReference type="InterPro" id="IPR000277">
    <property type="entry name" value="Cys/Met-Metab_PyrdxlP-dep_enz"/>
</dbReference>
<dbReference type="InterPro" id="IPR006234">
    <property type="entry name" value="O-succ-hSer_sulfhydrylase"/>
</dbReference>
<dbReference type="EC" id="2.5.1.-" evidence="3"/>
<dbReference type="GO" id="GO:0071266">
    <property type="term" value="P:'de novo' L-methionine biosynthetic process"/>
    <property type="evidence" value="ECO:0007669"/>
    <property type="project" value="UniProtKB-UniRule"/>
</dbReference>
<dbReference type="OrthoDB" id="9803729at2"/>
<dbReference type="GO" id="GO:0005737">
    <property type="term" value="C:cytoplasm"/>
    <property type="evidence" value="ECO:0007669"/>
    <property type="project" value="TreeGrafter"/>
</dbReference>
<name>A0A2T0WLC1_9BACT</name>
<keyword evidence="2 3" id="KW-0663">Pyridoxal phosphate</keyword>
<evidence type="ECO:0000313" key="6">
    <source>
        <dbReference type="EMBL" id="PRY87475.1"/>
    </source>
</evidence>
<accession>A0A2T0WLC1</accession>
<dbReference type="InterPro" id="IPR015422">
    <property type="entry name" value="PyrdxlP-dep_Trfase_small"/>
</dbReference>
<evidence type="ECO:0000256" key="1">
    <source>
        <dbReference type="ARBA" id="ARBA00001933"/>
    </source>
</evidence>
<dbReference type="GO" id="GO:0016765">
    <property type="term" value="F:transferase activity, transferring alkyl or aryl (other than methyl) groups"/>
    <property type="evidence" value="ECO:0007669"/>
    <property type="project" value="UniProtKB-UniRule"/>
</dbReference>
<dbReference type="InterPro" id="IPR015424">
    <property type="entry name" value="PyrdxlP-dep_Trfase"/>
</dbReference>
<keyword evidence="7" id="KW-1185">Reference proteome</keyword>
<comment type="caution">
    <text evidence="6">The sequence shown here is derived from an EMBL/GenBank/DDBJ whole genome shotgun (WGS) entry which is preliminary data.</text>
</comment>
<dbReference type="GO" id="GO:0019346">
    <property type="term" value="P:transsulfuration"/>
    <property type="evidence" value="ECO:0007669"/>
    <property type="project" value="InterPro"/>
</dbReference>
<evidence type="ECO:0000256" key="2">
    <source>
        <dbReference type="ARBA" id="ARBA00022898"/>
    </source>
</evidence>
<dbReference type="GO" id="GO:0016846">
    <property type="term" value="F:carbon-sulfur lyase activity"/>
    <property type="evidence" value="ECO:0007669"/>
    <property type="project" value="TreeGrafter"/>
</dbReference>
<protein>
    <recommendedName>
        <fullName evidence="3">O-succinylhomoserine sulfhydrylase</fullName>
        <shortName evidence="3">OSH sulfhydrylase</shortName>
        <shortName evidence="3">OSHS sulfhydrylase</shortName>
        <ecNumber evidence="3">2.5.1.-</ecNumber>
    </recommendedName>
</protein>
<sequence length="389" mass="42970">MSHFETDAIRIAASKSNQREHSAPLYLSSSFTFDSAEEARAMFAEEIEGNIYSRYANPNSTDLIQKVCAAEGTEDGIATASGMAAMFGSMAALLQQGDHILASRSLFGSTHQLLTRVFPKWGISSTYGDISDIKNWEKLIQPNTKMLFIETPSNPGLEIIDLEWAGKFAATHKLILVVDNCFATPYLQQPAKWGAHIVTHSATKFIDGQGRVLGGLILGNKELIQDVQFFARHTGPSISPFNAWILAKSMETLAVRMDRHCESALRIAEYFESNSELENVKYPFLKSHPQYELAKKQMKLGGGIITLSLKGGISRAQRFIDQLQMISVTANLGDSRSIITHPASTTHSKLSEEERAKVGISDGLIRLSVGLEHHEDITKDIERALEKSK</sequence>
<dbReference type="CDD" id="cd00614">
    <property type="entry name" value="CGS_like"/>
    <property type="match status" value="1"/>
</dbReference>
<comment type="similarity">
    <text evidence="3">Belongs to the trans-sulfuration enzymes family. MetZ subfamily.</text>
</comment>
<dbReference type="GO" id="GO:0030170">
    <property type="term" value="F:pyridoxal phosphate binding"/>
    <property type="evidence" value="ECO:0007669"/>
    <property type="project" value="UniProtKB-UniRule"/>
</dbReference>
<feature type="modified residue" description="N6-(pyridoxal phosphate)lysine" evidence="3 4">
    <location>
        <position position="204"/>
    </location>
</feature>
<comment type="catalytic activity">
    <reaction evidence="3">
        <text>O-succinyl-L-homoserine + hydrogen sulfide = L-homocysteine + succinate</text>
        <dbReference type="Rhea" id="RHEA:27826"/>
        <dbReference type="ChEBI" id="CHEBI:29919"/>
        <dbReference type="ChEBI" id="CHEBI:30031"/>
        <dbReference type="ChEBI" id="CHEBI:57661"/>
        <dbReference type="ChEBI" id="CHEBI:58199"/>
    </reaction>
</comment>
<evidence type="ECO:0000313" key="7">
    <source>
        <dbReference type="Proteomes" id="UP000238157"/>
    </source>
</evidence>
<dbReference type="RefSeq" id="WP_106133767.1">
    <property type="nucleotide sequence ID" value="NZ_PVTR01000006.1"/>
</dbReference>
<comment type="cofactor">
    <cofactor evidence="1 3 5">
        <name>pyridoxal 5'-phosphate</name>
        <dbReference type="ChEBI" id="CHEBI:597326"/>
    </cofactor>
</comment>
<dbReference type="InterPro" id="IPR015421">
    <property type="entry name" value="PyrdxlP-dep_Trfase_major"/>
</dbReference>
<dbReference type="FunFam" id="3.90.1150.10:FF:000033">
    <property type="entry name" value="Cystathionine gamma-synthase"/>
    <property type="match status" value="1"/>
</dbReference>
<keyword evidence="3" id="KW-0486">Methionine biosynthesis</keyword>
<dbReference type="AlphaFoldDB" id="A0A2T0WLC1"/>
<evidence type="ECO:0000256" key="3">
    <source>
        <dbReference type="HAMAP-Rule" id="MF_02056"/>
    </source>
</evidence>
<keyword evidence="3" id="KW-0808">Transferase</keyword>
<comment type="function">
    <text evidence="3">Catalyzes the formation of L-homocysteine from O-succinyl-L-homoserine (OSHS) and hydrogen sulfide.</text>
</comment>
<dbReference type="Gene3D" id="3.40.640.10">
    <property type="entry name" value="Type I PLP-dependent aspartate aminotransferase-like (Major domain)"/>
    <property type="match status" value="1"/>
</dbReference>